<evidence type="ECO:0000313" key="1">
    <source>
        <dbReference type="EMBL" id="GEY99971.1"/>
    </source>
</evidence>
<name>A0A699I6J8_TANCI</name>
<reference evidence="1" key="1">
    <citation type="journal article" date="2019" name="Sci. Rep.">
        <title>Draft genome of Tanacetum cinerariifolium, the natural source of mosquito coil.</title>
        <authorList>
            <person name="Yamashiro T."/>
            <person name="Shiraishi A."/>
            <person name="Satake H."/>
            <person name="Nakayama K."/>
        </authorList>
    </citation>
    <scope>NUCLEOTIDE SEQUENCE</scope>
</reference>
<dbReference type="Gene3D" id="2.40.70.10">
    <property type="entry name" value="Acid Proteases"/>
    <property type="match status" value="1"/>
</dbReference>
<accession>A0A699I6J8</accession>
<organism evidence="1">
    <name type="scientific">Tanacetum cinerariifolium</name>
    <name type="common">Dalmatian daisy</name>
    <name type="synonym">Chrysanthemum cinerariifolium</name>
    <dbReference type="NCBI Taxonomy" id="118510"/>
    <lineage>
        <taxon>Eukaryota</taxon>
        <taxon>Viridiplantae</taxon>
        <taxon>Streptophyta</taxon>
        <taxon>Embryophyta</taxon>
        <taxon>Tracheophyta</taxon>
        <taxon>Spermatophyta</taxon>
        <taxon>Magnoliopsida</taxon>
        <taxon>eudicotyledons</taxon>
        <taxon>Gunneridae</taxon>
        <taxon>Pentapetalae</taxon>
        <taxon>asterids</taxon>
        <taxon>campanulids</taxon>
        <taxon>Asterales</taxon>
        <taxon>Asteraceae</taxon>
        <taxon>Asteroideae</taxon>
        <taxon>Anthemideae</taxon>
        <taxon>Anthemidinae</taxon>
        <taxon>Tanacetum</taxon>
    </lineage>
</organism>
<proteinExistence type="predicted"/>
<comment type="caution">
    <text evidence="1">The sequence shown here is derived from an EMBL/GenBank/DDBJ whole genome shotgun (WGS) entry which is preliminary data.</text>
</comment>
<dbReference type="CDD" id="cd00303">
    <property type="entry name" value="retropepsin_like"/>
    <property type="match status" value="1"/>
</dbReference>
<protein>
    <submittedName>
        <fullName evidence="1">Reverse transcriptase domain-containing protein</fullName>
    </submittedName>
</protein>
<feature type="non-terminal residue" evidence="1">
    <location>
        <position position="1"/>
    </location>
</feature>
<dbReference type="EMBL" id="BKCJ010230558">
    <property type="protein sequence ID" value="GEY99971.1"/>
    <property type="molecule type" value="Genomic_DNA"/>
</dbReference>
<dbReference type="SUPFAM" id="SSF56672">
    <property type="entry name" value="DNA/RNA polymerases"/>
    <property type="match status" value="1"/>
</dbReference>
<dbReference type="InterPro" id="IPR021109">
    <property type="entry name" value="Peptidase_aspartic_dom_sf"/>
</dbReference>
<keyword evidence="1" id="KW-0548">Nucleotidyltransferase</keyword>
<dbReference type="InterPro" id="IPR043502">
    <property type="entry name" value="DNA/RNA_pol_sf"/>
</dbReference>
<gene>
    <name evidence="1" type="ORF">Tci_471945</name>
</gene>
<keyword evidence="1" id="KW-0695">RNA-directed DNA polymerase</keyword>
<dbReference type="GO" id="GO:0003964">
    <property type="term" value="F:RNA-directed DNA polymerase activity"/>
    <property type="evidence" value="ECO:0007669"/>
    <property type="project" value="UniProtKB-KW"/>
</dbReference>
<keyword evidence="1" id="KW-0808">Transferase</keyword>
<dbReference type="Gene3D" id="3.10.10.10">
    <property type="entry name" value="HIV Type 1 Reverse Transcriptase, subunit A, domain 1"/>
    <property type="match status" value="1"/>
</dbReference>
<sequence length="507" mass="57010">DISFADALLLMPKFASKVKSLLANKDKLFELAKVPLNENCSAMLLKNLPEKLGDPGEFLIPCDFPGMNVCHALDDLGASINLMPLSIWKKRSLPELTRTRMTLELADRSITRPKGVDEDVFVKVGKFHFPTDFVVVDFEADPRVPLILGRSFLRTGRALIDVYGEEITLGVIDESITFNLNQTMRYSSTYDDTSVNRIDVIDIACEDFVQDVLDFQYNPKSSNPTLVFDDVISENDSSKVHIVKSSSPTLTPFGESDFFLKEIENFLNDDSIPIEIENSVFDPEGDILLIEKLLNKDPCQLPLMDLKVAEESKEKSSVEEPPEEALINVLKSHKRAIAWKISDIKGIDPRFCTHKILMKDDYKPAVQSQRRVNPKIHDVIKKEVIKFLDAGMIYPISDSPWVSPIHCVSKKGGMIVVANENNELIPTRLVTGCRVCIDYRKLNDATKKDHLLLPFIDQMLERLAGNEFYCFLDGFSGTRDSGLCWGEWGRVVGCGGMEQEVGKVVLQ</sequence>
<dbReference type="PANTHER" id="PTHR33067:SF35">
    <property type="entry name" value="ASPARTIC PEPTIDASE DDI1-TYPE DOMAIN-CONTAINING PROTEIN"/>
    <property type="match status" value="1"/>
</dbReference>
<feature type="non-terminal residue" evidence="1">
    <location>
        <position position="507"/>
    </location>
</feature>
<dbReference type="AlphaFoldDB" id="A0A699I6J8"/>
<dbReference type="PANTHER" id="PTHR33067">
    <property type="entry name" value="RNA-DIRECTED DNA POLYMERASE-RELATED"/>
    <property type="match status" value="1"/>
</dbReference>